<proteinExistence type="predicted"/>
<gene>
    <name evidence="1" type="primary">SwPV118</name>
</gene>
<accession>A0A881SYA5</accession>
<sequence length="122" mass="14002">MFIFIFIFLYSYDDKIFGKFFFICENCLSKIIGLTSLFMTCSSAESKHIRCSPSLNTESSIIKTLRLPAIEDLIILIDFNKSFFEPTIDIERNIFSISESDTLQQQKCVILVLPLTGTCLYV</sequence>
<organismHost>
    <name type="scientific">Sus scrofa</name>
    <name type="common">Pig</name>
    <dbReference type="NCBI Taxonomy" id="9823"/>
</organismHost>
<organism evidence="1">
    <name type="scientific">Swinepox virus</name>
    <name type="common">SWPV</name>
    <dbReference type="NCBI Taxonomy" id="10276"/>
    <lineage>
        <taxon>Viruses</taxon>
        <taxon>Varidnaviria</taxon>
        <taxon>Bamfordvirae</taxon>
        <taxon>Nucleocytoviricota</taxon>
        <taxon>Pokkesviricetes</taxon>
        <taxon>Chitovirales</taxon>
        <taxon>Poxviridae</taxon>
        <taxon>Chordopoxvirinae</taxon>
        <taxon>Suipoxvirus</taxon>
        <taxon>Suipoxvirus swinepox</taxon>
    </lineage>
</organism>
<evidence type="ECO:0000313" key="1">
    <source>
        <dbReference type="EMBL" id="QQG31609.1"/>
    </source>
</evidence>
<dbReference type="EMBL" id="MW036632">
    <property type="protein sequence ID" value="QQG31609.1"/>
    <property type="molecule type" value="Genomic_DNA"/>
</dbReference>
<reference evidence="1" key="1">
    <citation type="journal article" date="2021" name="Arch. Virol.">
        <title>First complete genome characterization of swinepox virus directly from a clinical sample indicates divergence of a Eurasian-lineage virus.</title>
        <authorList>
            <person name="Aasdev A."/>
            <person name="Mishra A."/>
            <person name="Bora D.P."/>
            <person name="Kurkure N.V."/>
            <person name="Barman N.N."/>
            <person name="Raut A.A."/>
        </authorList>
    </citation>
    <scope>NUCLEOTIDE SEQUENCE</scope>
    <source>
        <strain evidence="1">SwPV/India-Assam/16</strain>
    </source>
</reference>
<name>A0A881SYA5_SWPV</name>
<dbReference type="Proteomes" id="UP000671927">
    <property type="component" value="Segment"/>
</dbReference>
<protein>
    <submittedName>
        <fullName evidence="1">Uncharacterized protein</fullName>
    </submittedName>
</protein>